<dbReference type="Gene3D" id="3.40.30.10">
    <property type="entry name" value="Glutaredoxin"/>
    <property type="match status" value="1"/>
</dbReference>
<evidence type="ECO:0000259" key="5">
    <source>
        <dbReference type="Pfam" id="PF10411"/>
    </source>
</evidence>
<dbReference type="SUPFAM" id="SSF52833">
    <property type="entry name" value="Thioredoxin-like"/>
    <property type="match status" value="1"/>
</dbReference>
<dbReference type="InterPro" id="IPR009094">
    <property type="entry name" value="DiS-bond_isomerase_DsbC/G_N_sf"/>
</dbReference>
<dbReference type="Gene3D" id="3.10.450.70">
    <property type="entry name" value="Disulphide bond isomerase, DsbC/G, N-terminal"/>
    <property type="match status" value="1"/>
</dbReference>
<dbReference type="PANTHER" id="PTHR35272:SF3">
    <property type="entry name" value="THIOL:DISULFIDE INTERCHANGE PROTEIN DSBC"/>
    <property type="match status" value="1"/>
</dbReference>
<accession>A0A644TKF7</accession>
<reference evidence="7" key="1">
    <citation type="submission" date="2019-08" db="EMBL/GenBank/DDBJ databases">
        <authorList>
            <person name="Kucharzyk K."/>
            <person name="Murdoch R.W."/>
            <person name="Higgins S."/>
            <person name="Loffler F."/>
        </authorList>
    </citation>
    <scope>NUCLEOTIDE SEQUENCE</scope>
</reference>
<keyword evidence="4" id="KW-0574">Periplasm</keyword>
<evidence type="ECO:0000313" key="7">
    <source>
        <dbReference type="EMBL" id="MPL66191.1"/>
    </source>
</evidence>
<dbReference type="Pfam" id="PF10411">
    <property type="entry name" value="DsbC_N"/>
    <property type="match status" value="1"/>
</dbReference>
<evidence type="ECO:0000256" key="3">
    <source>
        <dbReference type="ARBA" id="ARBA00022729"/>
    </source>
</evidence>
<feature type="domain" description="Thioredoxin-like fold" evidence="6">
    <location>
        <begin position="135"/>
        <end position="228"/>
    </location>
</feature>
<evidence type="ECO:0000259" key="6">
    <source>
        <dbReference type="Pfam" id="PF13098"/>
    </source>
</evidence>
<comment type="caution">
    <text evidence="7">The sequence shown here is derived from an EMBL/GenBank/DDBJ whole genome shotgun (WGS) entry which is preliminary data.</text>
</comment>
<dbReference type="AlphaFoldDB" id="A0A644TKF7"/>
<evidence type="ECO:0008006" key="8">
    <source>
        <dbReference type="Google" id="ProtNLM"/>
    </source>
</evidence>
<sequence length="240" mass="27611">MFKKVLLSSVVIGLLNASTTTIIEEKEFDLVQSIIPGTKIEKVKASTLVNGMYEAYFEDGSLMYVIPDKRLLFMGEIYTNTGQSLTQKSIEEYKTSNNIKDPLEESIKKLKVVSSENQKYLKELFENGVLVGKNDKQKYNIVLFKSLTCPYCKKLDEYLKDKNVGISNYLAPTKDSEEYYSSKYNIKDPGTKLKQQLELVNKRIKGFGVPYTLIIDKNYNLVDTIHGFDEDKWKKFLNEK</sequence>
<dbReference type="InterPro" id="IPR051470">
    <property type="entry name" value="Thiol:disulfide_interchange"/>
</dbReference>
<gene>
    <name evidence="7" type="ORF">SDC9_11860</name>
</gene>
<organism evidence="7">
    <name type="scientific">bioreactor metagenome</name>
    <dbReference type="NCBI Taxonomy" id="1076179"/>
    <lineage>
        <taxon>unclassified sequences</taxon>
        <taxon>metagenomes</taxon>
        <taxon>ecological metagenomes</taxon>
    </lineage>
</organism>
<dbReference type="PANTHER" id="PTHR35272">
    <property type="entry name" value="THIOL:DISULFIDE INTERCHANGE PROTEIN DSBC-RELATED"/>
    <property type="match status" value="1"/>
</dbReference>
<feature type="domain" description="Disulphide bond isomerase DsbC/G N-terminal" evidence="5">
    <location>
        <begin position="32"/>
        <end position="87"/>
    </location>
</feature>
<dbReference type="InterPro" id="IPR036249">
    <property type="entry name" value="Thioredoxin-like_sf"/>
</dbReference>
<evidence type="ECO:0000256" key="1">
    <source>
        <dbReference type="ARBA" id="ARBA00004418"/>
    </source>
</evidence>
<evidence type="ECO:0000256" key="4">
    <source>
        <dbReference type="ARBA" id="ARBA00022764"/>
    </source>
</evidence>
<dbReference type="GO" id="GO:0042597">
    <property type="term" value="C:periplasmic space"/>
    <property type="evidence" value="ECO:0007669"/>
    <property type="project" value="UniProtKB-SubCell"/>
</dbReference>
<keyword evidence="3" id="KW-0732">Signal</keyword>
<dbReference type="EMBL" id="VSSQ01000031">
    <property type="protein sequence ID" value="MPL66191.1"/>
    <property type="molecule type" value="Genomic_DNA"/>
</dbReference>
<dbReference type="InterPro" id="IPR012336">
    <property type="entry name" value="Thioredoxin-like_fold"/>
</dbReference>
<comment type="subcellular location">
    <subcellularLocation>
        <location evidence="1">Periplasm</location>
    </subcellularLocation>
</comment>
<proteinExistence type="inferred from homology"/>
<dbReference type="Pfam" id="PF13098">
    <property type="entry name" value="Thioredoxin_2"/>
    <property type="match status" value="1"/>
</dbReference>
<dbReference type="InterPro" id="IPR018950">
    <property type="entry name" value="DiS-bond_isomerase_DsbC/G_N"/>
</dbReference>
<comment type="similarity">
    <text evidence="2">Belongs to the thioredoxin family. DsbC subfamily.</text>
</comment>
<protein>
    <recommendedName>
        <fullName evidence="8">Thiol:disulfide interchange protein DsbC</fullName>
    </recommendedName>
</protein>
<name>A0A644TKF7_9ZZZZ</name>
<evidence type="ECO:0000256" key="2">
    <source>
        <dbReference type="ARBA" id="ARBA00009813"/>
    </source>
</evidence>